<reference evidence="2" key="1">
    <citation type="journal article" date="2012" name="Proc. Natl. Acad. Sci. U.S.A.">
        <title>Antigenic diversity is generated by distinct evolutionary mechanisms in African trypanosome species.</title>
        <authorList>
            <person name="Jackson A.P."/>
            <person name="Berry A."/>
            <person name="Aslett M."/>
            <person name="Allison H.C."/>
            <person name="Burton P."/>
            <person name="Vavrova-Anderson J."/>
            <person name="Brown R."/>
            <person name="Browne H."/>
            <person name="Corton N."/>
            <person name="Hauser H."/>
            <person name="Gamble J."/>
            <person name="Gilderthorp R."/>
            <person name="Marcello L."/>
            <person name="McQuillan J."/>
            <person name="Otto T.D."/>
            <person name="Quail M.A."/>
            <person name="Sanders M.J."/>
            <person name="van Tonder A."/>
            <person name="Ginger M.L."/>
            <person name="Field M.C."/>
            <person name="Barry J.D."/>
            <person name="Hertz-Fowler C."/>
            <person name="Berriman M."/>
        </authorList>
    </citation>
    <scope>NUCLEOTIDE SEQUENCE</scope>
    <source>
        <strain evidence="2">Y486</strain>
    </source>
</reference>
<gene>
    <name evidence="2" type="ORF">TVY486_1114210</name>
</gene>
<feature type="region of interest" description="Disordered" evidence="1">
    <location>
        <begin position="438"/>
        <end position="491"/>
    </location>
</feature>
<feature type="region of interest" description="Disordered" evidence="1">
    <location>
        <begin position="520"/>
        <end position="559"/>
    </location>
</feature>
<evidence type="ECO:0000313" key="2">
    <source>
        <dbReference type="EMBL" id="CCC53937.1"/>
    </source>
</evidence>
<dbReference type="InterPro" id="IPR011333">
    <property type="entry name" value="SKP1/BTB/POZ_sf"/>
</dbReference>
<evidence type="ECO:0000256" key="1">
    <source>
        <dbReference type="SAM" id="MobiDB-lite"/>
    </source>
</evidence>
<feature type="region of interest" description="Disordered" evidence="1">
    <location>
        <begin position="365"/>
        <end position="389"/>
    </location>
</feature>
<sequence length="808" mass="87398">MPKIYLQMHDGVRLALPEGAAQFSGVLRRALESWAESYGPPPASATDDGCARACSDPERTPDRLGDEEEEEDRLSGIKSLNLSSINERKTRTPSLKQVLDSKGNGSVRDVDGFEGVVVGSSEDTDGTVSVLDDDESDSPSRGDAIQTSSYGLFNRSKEGDQGQGGHSVRKGRNGVNVSQRESCAVGSTGGAVLNPEPRQAGSLRNEPDEAEREYLDSATPSTLDNDDYDEEMNEDDEGEYVGREISQQKPVRGGGKETSSQLNTAAAPVCMSTFSPVAENGVQGSDDKRVETRPYPTPFPSPSALSREDYTHRVCSGQSQTIASEQHTDTTAVGPSVSLVTLVAETITAKSPSRDELEGRQMLATESRSGTTSLTPCNQTNEGVTSPSNYHQRTPCMIGDEDDVLFLSGSCISFSNEDFNPAAALSLQQLSSASKEFVSPVNNSNSNSNRAAIEPLTPPQQQLNNLGFDGSSHSNHRQPDTGDNVKANVSGPPEICPLQQCAYITEREIIIELQNSLSLTEPSSARRSHDDESTKSLNTFSSSKAMTQVPPTSSARMSQSFKSATRGTLLTSNNTDSDTKVFGGSAEYLKLAPATSSIVVDMHERHSAQPVSALSPGERTEPLAQSPTLDAAALCATYLCHFSGNQQDHQGTFHPTITPEPLSAPLVALLTSWERNFLYCDVLGYTPEQLSSAMAIVQEAPKMNYLNPAPFLRNPTVTKALLVDSPTAERMSLLMRIIKMSEALQIPTLYNLCVAWCADFVTRTCYGAGDHFTAAALVRECFHVENDWSRKEMDCLKLENEWPVDEED</sequence>
<organism evidence="2">
    <name type="scientific">Trypanosoma vivax (strain Y486)</name>
    <dbReference type="NCBI Taxonomy" id="1055687"/>
    <lineage>
        <taxon>Eukaryota</taxon>
        <taxon>Discoba</taxon>
        <taxon>Euglenozoa</taxon>
        <taxon>Kinetoplastea</taxon>
        <taxon>Metakinetoplastina</taxon>
        <taxon>Trypanosomatida</taxon>
        <taxon>Trypanosomatidae</taxon>
        <taxon>Trypanosoma</taxon>
        <taxon>Duttonella</taxon>
    </lineage>
</organism>
<feature type="region of interest" description="Disordered" evidence="1">
    <location>
        <begin position="279"/>
        <end position="306"/>
    </location>
</feature>
<proteinExistence type="predicted"/>
<feature type="region of interest" description="Disordered" evidence="1">
    <location>
        <begin position="36"/>
        <end position="260"/>
    </location>
</feature>
<dbReference type="AlphaFoldDB" id="G0U8L1"/>
<name>G0U8L1_TRYVY</name>
<dbReference type="VEuPathDB" id="TriTrypDB:TvY486_1114210"/>
<feature type="compositionally biased region" description="Polar residues" evidence="1">
    <location>
        <begin position="535"/>
        <end position="559"/>
    </location>
</feature>
<feature type="compositionally biased region" description="Acidic residues" evidence="1">
    <location>
        <begin position="224"/>
        <end position="239"/>
    </location>
</feature>
<protein>
    <submittedName>
        <fullName evidence="2">Uncharacterized protein</fullName>
    </submittedName>
</protein>
<dbReference type="EMBL" id="HE573027">
    <property type="protein sequence ID" value="CCC53937.1"/>
    <property type="molecule type" value="Genomic_DNA"/>
</dbReference>
<feature type="compositionally biased region" description="Basic and acidic residues" evidence="1">
    <location>
        <begin position="55"/>
        <end position="64"/>
    </location>
</feature>
<dbReference type="Gene3D" id="3.30.710.10">
    <property type="entry name" value="Potassium Channel Kv1.1, Chain A"/>
    <property type="match status" value="1"/>
</dbReference>
<accession>G0U8L1</accession>